<evidence type="ECO:0000259" key="1">
    <source>
        <dbReference type="Pfam" id="PF03364"/>
    </source>
</evidence>
<dbReference type="Proteomes" id="UP000472335">
    <property type="component" value="Unassembled WGS sequence"/>
</dbReference>
<comment type="caution">
    <text evidence="2">The sequence shown here is derived from an EMBL/GenBank/DDBJ whole genome shotgun (WGS) entry which is preliminary data.</text>
</comment>
<evidence type="ECO:0000313" key="3">
    <source>
        <dbReference type="Proteomes" id="UP000472335"/>
    </source>
</evidence>
<protein>
    <recommendedName>
        <fullName evidence="1">Coenzyme Q-binding protein COQ10 START domain-containing protein</fullName>
    </recommendedName>
</protein>
<dbReference type="SUPFAM" id="SSF55961">
    <property type="entry name" value="Bet v1-like"/>
    <property type="match status" value="1"/>
</dbReference>
<dbReference type="InterPro" id="IPR005031">
    <property type="entry name" value="COQ10_START"/>
</dbReference>
<dbReference type="RefSeq" id="WP_165264776.1">
    <property type="nucleotide sequence ID" value="NZ_JAAKZY010000138.1"/>
</dbReference>
<evidence type="ECO:0000313" key="2">
    <source>
        <dbReference type="EMBL" id="NGO12384.1"/>
    </source>
</evidence>
<feature type="domain" description="Coenzyme Q-binding protein COQ10 START" evidence="1">
    <location>
        <begin position="13"/>
        <end position="140"/>
    </location>
</feature>
<accession>A0A6G4VF01</accession>
<organism evidence="2 3">
    <name type="scientific">Streptomyces scabichelini</name>
    <dbReference type="NCBI Taxonomy" id="2711217"/>
    <lineage>
        <taxon>Bacteria</taxon>
        <taxon>Bacillati</taxon>
        <taxon>Actinomycetota</taxon>
        <taxon>Actinomycetes</taxon>
        <taxon>Kitasatosporales</taxon>
        <taxon>Streptomycetaceae</taxon>
        <taxon>Streptomyces</taxon>
    </lineage>
</organism>
<gene>
    <name evidence="2" type="ORF">G5C60_33465</name>
</gene>
<keyword evidence="3" id="KW-1185">Reference proteome</keyword>
<dbReference type="InterPro" id="IPR023393">
    <property type="entry name" value="START-like_dom_sf"/>
</dbReference>
<dbReference type="Gene3D" id="3.30.530.20">
    <property type="match status" value="1"/>
</dbReference>
<dbReference type="AlphaFoldDB" id="A0A6G4VF01"/>
<sequence length="163" mass="17851">MPIITTRQTTGESPGRLWASLLDCASIPSYVPEVAEAEILHQDGDRRTTRWAVLLGPAAEVASAGPRLEWVEEDTIDHKRRRIDFRQTEGPLSHCTGHWQIGTDGPLTTVELHIDFKIGIPLMDAMLGPIAERTLRGFTESALARIGERTTSGQAGIAPRSTT</sequence>
<dbReference type="EMBL" id="JAAKZY010000138">
    <property type="protein sequence ID" value="NGO12384.1"/>
    <property type="molecule type" value="Genomic_DNA"/>
</dbReference>
<proteinExistence type="predicted"/>
<name>A0A6G4VF01_9ACTN</name>
<reference evidence="2 3" key="1">
    <citation type="submission" date="2020-02" db="EMBL/GenBank/DDBJ databases">
        <title>Whole-genome analyses of novel actinobacteria.</title>
        <authorList>
            <person name="Sahin N."/>
            <person name="Gencbay T."/>
        </authorList>
    </citation>
    <scope>NUCLEOTIDE SEQUENCE [LARGE SCALE GENOMIC DNA]</scope>
    <source>
        <strain evidence="2 3">HC44</strain>
    </source>
</reference>
<dbReference type="Pfam" id="PF03364">
    <property type="entry name" value="Polyketide_cyc"/>
    <property type="match status" value="1"/>
</dbReference>